<accession>A0ABV2N5J3</accession>
<dbReference type="InterPro" id="IPR050743">
    <property type="entry name" value="2-oxoacid_DH_E2_comp"/>
</dbReference>
<dbReference type="Gene3D" id="3.30.559.10">
    <property type="entry name" value="Chloramphenicol acetyltransferase-like domain"/>
    <property type="match status" value="1"/>
</dbReference>
<dbReference type="InterPro" id="IPR001078">
    <property type="entry name" value="2-oxoacid_DH_actylTfrase"/>
</dbReference>
<evidence type="ECO:0000313" key="6">
    <source>
        <dbReference type="Proteomes" id="UP001549076"/>
    </source>
</evidence>
<keyword evidence="5" id="KW-0670">Pyruvate</keyword>
<dbReference type="Pfam" id="PF00198">
    <property type="entry name" value="2-oxoacid_dh"/>
    <property type="match status" value="1"/>
</dbReference>
<dbReference type="SUPFAM" id="SSF52777">
    <property type="entry name" value="CoA-dependent acyltransferases"/>
    <property type="match status" value="1"/>
</dbReference>
<evidence type="ECO:0000256" key="1">
    <source>
        <dbReference type="ARBA" id="ARBA00001938"/>
    </source>
</evidence>
<dbReference type="EC" id="2.3.1.12" evidence="5"/>
<gene>
    <name evidence="5" type="ORF">ABID37_004316</name>
</gene>
<evidence type="ECO:0000259" key="4">
    <source>
        <dbReference type="Pfam" id="PF00198"/>
    </source>
</evidence>
<feature type="domain" description="2-oxoacid dehydrogenase acyltransferase catalytic" evidence="4">
    <location>
        <begin position="12"/>
        <end position="230"/>
    </location>
</feature>
<organism evidence="5 6">
    <name type="scientific">Aquamicrobium terrae</name>
    <dbReference type="NCBI Taxonomy" id="1324945"/>
    <lineage>
        <taxon>Bacteria</taxon>
        <taxon>Pseudomonadati</taxon>
        <taxon>Pseudomonadota</taxon>
        <taxon>Alphaproteobacteria</taxon>
        <taxon>Hyphomicrobiales</taxon>
        <taxon>Phyllobacteriaceae</taxon>
        <taxon>Aquamicrobium</taxon>
    </lineage>
</organism>
<keyword evidence="2 5" id="KW-0808">Transferase</keyword>
<dbReference type="InterPro" id="IPR023213">
    <property type="entry name" value="CAT-like_dom_sf"/>
</dbReference>
<dbReference type="GO" id="GO:0004742">
    <property type="term" value="F:dihydrolipoyllysine-residue acetyltransferase activity"/>
    <property type="evidence" value="ECO:0007669"/>
    <property type="project" value="UniProtKB-EC"/>
</dbReference>
<dbReference type="EMBL" id="JBEPML010000020">
    <property type="protein sequence ID" value="MET3794076.1"/>
    <property type="molecule type" value="Genomic_DNA"/>
</dbReference>
<evidence type="ECO:0000256" key="3">
    <source>
        <dbReference type="ARBA" id="ARBA00023315"/>
    </source>
</evidence>
<sequence>MAGYAEVPATPADRVVPLRGVRGMIADKMLRSLSEAAQLTHHADCRADALLRRKAALTETGVKVSIEDLILDRVVATLLNHPDLNGIVKGKEVHLSGAVHLSVAMALPGNLLVAPAIFNAEKLTTEARAAARKDLAERARANKLTVPEMTGGTFTVSNLGLSRVRYFTPILNTPQIGILGIGRIAEVAFPDGKGGVEFHPVMGLSLTFDHQAVDGAPAAAFLSDLCAALEAA</sequence>
<protein>
    <submittedName>
        <fullName evidence="5">Pyruvate dehydrogenase E2 component (Dihydrolipoamide acetyltransferase)</fullName>
        <ecNumber evidence="5">2.3.1.12</ecNumber>
    </submittedName>
</protein>
<reference evidence="5 6" key="1">
    <citation type="submission" date="2024-06" db="EMBL/GenBank/DDBJ databases">
        <title>Genomic Encyclopedia of Type Strains, Phase IV (KMG-IV): sequencing the most valuable type-strain genomes for metagenomic binning, comparative biology and taxonomic classification.</title>
        <authorList>
            <person name="Goeker M."/>
        </authorList>
    </citation>
    <scope>NUCLEOTIDE SEQUENCE [LARGE SCALE GENOMIC DNA]</scope>
    <source>
        <strain evidence="5 6">DSM 27865</strain>
    </source>
</reference>
<dbReference type="PANTHER" id="PTHR43178:SF5">
    <property type="entry name" value="LIPOAMIDE ACYLTRANSFERASE COMPONENT OF BRANCHED-CHAIN ALPHA-KETO ACID DEHYDROGENASE COMPLEX, MITOCHONDRIAL"/>
    <property type="match status" value="1"/>
</dbReference>
<keyword evidence="6" id="KW-1185">Reference proteome</keyword>
<keyword evidence="3 5" id="KW-0012">Acyltransferase</keyword>
<dbReference type="RefSeq" id="WP_354198495.1">
    <property type="nucleotide sequence ID" value="NZ_JBEPML010000020.1"/>
</dbReference>
<name>A0ABV2N5J3_9HYPH</name>
<evidence type="ECO:0000313" key="5">
    <source>
        <dbReference type="EMBL" id="MET3794076.1"/>
    </source>
</evidence>
<comment type="cofactor">
    <cofactor evidence="1">
        <name>(R)-lipoate</name>
        <dbReference type="ChEBI" id="CHEBI:83088"/>
    </cofactor>
</comment>
<proteinExistence type="predicted"/>
<comment type="caution">
    <text evidence="5">The sequence shown here is derived from an EMBL/GenBank/DDBJ whole genome shotgun (WGS) entry which is preliminary data.</text>
</comment>
<dbReference type="PANTHER" id="PTHR43178">
    <property type="entry name" value="DIHYDROLIPOAMIDE ACETYLTRANSFERASE COMPONENT OF PYRUVATE DEHYDROGENASE COMPLEX"/>
    <property type="match status" value="1"/>
</dbReference>
<evidence type="ECO:0000256" key="2">
    <source>
        <dbReference type="ARBA" id="ARBA00022679"/>
    </source>
</evidence>
<dbReference type="Proteomes" id="UP001549076">
    <property type="component" value="Unassembled WGS sequence"/>
</dbReference>